<dbReference type="OrthoDB" id="483at2"/>
<dbReference type="GO" id="GO:0005737">
    <property type="term" value="C:cytoplasm"/>
    <property type="evidence" value="ECO:0007669"/>
    <property type="project" value="TreeGrafter"/>
</dbReference>
<dbReference type="InterPro" id="IPR027417">
    <property type="entry name" value="P-loop_NTPase"/>
</dbReference>
<dbReference type="SUPFAM" id="SSF46894">
    <property type="entry name" value="C-terminal effector domain of the bipartite response regulators"/>
    <property type="match status" value="1"/>
</dbReference>
<dbReference type="Pfam" id="PF13191">
    <property type="entry name" value="AAA_16"/>
    <property type="match status" value="1"/>
</dbReference>
<evidence type="ECO:0000313" key="6">
    <source>
        <dbReference type="Proteomes" id="UP000317722"/>
    </source>
</evidence>
<dbReference type="EMBL" id="RCZM01000008">
    <property type="protein sequence ID" value="TPG12896.1"/>
    <property type="molecule type" value="Genomic_DNA"/>
</dbReference>
<dbReference type="GO" id="GO:0004016">
    <property type="term" value="F:adenylate cyclase activity"/>
    <property type="evidence" value="ECO:0007669"/>
    <property type="project" value="TreeGrafter"/>
</dbReference>
<dbReference type="Gene3D" id="3.40.50.300">
    <property type="entry name" value="P-loop containing nucleotide triphosphate hydrolases"/>
    <property type="match status" value="1"/>
</dbReference>
<organism evidence="5 6">
    <name type="scientific">Pedococcus bigeumensis</name>
    <dbReference type="NCBI Taxonomy" id="433644"/>
    <lineage>
        <taxon>Bacteria</taxon>
        <taxon>Bacillati</taxon>
        <taxon>Actinomycetota</taxon>
        <taxon>Actinomycetes</taxon>
        <taxon>Micrococcales</taxon>
        <taxon>Intrasporangiaceae</taxon>
        <taxon>Pedococcus</taxon>
    </lineage>
</organism>
<keyword evidence="2" id="KW-0067">ATP-binding</keyword>
<accession>A0A502CM97</accession>
<dbReference type="GO" id="GO:0003677">
    <property type="term" value="F:DNA binding"/>
    <property type="evidence" value="ECO:0007669"/>
    <property type="project" value="InterPro"/>
</dbReference>
<dbReference type="GO" id="GO:0006355">
    <property type="term" value="P:regulation of DNA-templated transcription"/>
    <property type="evidence" value="ECO:0007669"/>
    <property type="project" value="InterPro"/>
</dbReference>
<keyword evidence="1" id="KW-0547">Nucleotide-binding</keyword>
<feature type="region of interest" description="Disordered" evidence="3">
    <location>
        <begin position="1"/>
        <end position="59"/>
    </location>
</feature>
<dbReference type="InterPro" id="IPR000792">
    <property type="entry name" value="Tscrpt_reg_LuxR_C"/>
</dbReference>
<dbReference type="SMART" id="SM00421">
    <property type="entry name" value="HTH_LUXR"/>
    <property type="match status" value="1"/>
</dbReference>
<dbReference type="Proteomes" id="UP000317722">
    <property type="component" value="Unassembled WGS sequence"/>
</dbReference>
<dbReference type="PRINTS" id="PR00038">
    <property type="entry name" value="HTHLUXR"/>
</dbReference>
<dbReference type="InterPro" id="IPR036388">
    <property type="entry name" value="WH-like_DNA-bd_sf"/>
</dbReference>
<sequence length="989" mass="105514">MGPGGATLGDQWVRGREHREASITQSKGGDSPAAASVSGLRKPPSDAGAQPQSPESARTLVGRPGELETLWSFLADAANRAGSLLISGEPGVGKTALLGAAAARAEDLGYQVVRAGGAEFEVDVSFATLNQILGPFLGMMPQLEPEHWEALGAVISLGGGRVTDPPRVATATLALLRQAAANRPLLLVVDDLPWLDKASARVLAFVGRRVTGSPIAFVGAARTGEAGFFEEGDFPRLMVPPLQDAAADALLQRTFPALPGRVRQRILDEARGNPLALLELPAALGDLRQPHSYTHPDVLPVTERLQAVFAARVASLPPESSELLLLAALEGIGDLRVLTEADSQQEGQDSLEALGPAERARLVFVDPTTRRLQFRHPLTRSAVVGLATDGERRRAHTILASRLADNPERRAWHLAAAALGADEMVAALLEEVAQQAADRGDPVGAVAAFVRAADLSPARTNKFRRMARAAYLGANVTGDLGMAPQLLDESALEQDPDASLMMTLAAAAQLLNQDGALDTTYRLLVNAIDMHIGPFRADDVILGEVLHTLLLVCYFGGRPELWEPFDIAMARLDPEPPLDLRLVSGTLRDPARTAESVLDDLDTAIAKLNQQQDPAHIRRVGIAAVFVDRVGGCRQALWRVVEDGRAGGAITSSIDALFLLGNDDYLVGAWDEVDEVTSEGLRLCEELGYRMLEWPGRFLRALVAAARGDDATVQSMTERMAAWAFPRRVGSVQGYLAQVACQVALARGDYDAAYRHACSVSPAGELASHSTLPLWLILDLTEAAVRSGRSAEAAAHVAAVNQAGVRRLSPRLNLVTLGAAALAAPVQEATVRFDTALAAPDAQLFPFELARIQLAYGEHLRRTAHASAARTQLTQAKDIFDRLRARPWADRAARELRATGKAQLPPQGTPPLAQGVSATTLTPQQRQVAELAASGLTNKQIGERLFLSPRTVATHLYEIFPRLGITSRAALRDALASDDAVTKDGDGRS</sequence>
<dbReference type="PANTHER" id="PTHR16305:SF35">
    <property type="entry name" value="TRANSCRIPTIONAL ACTIVATOR DOMAIN"/>
    <property type="match status" value="1"/>
</dbReference>
<comment type="caution">
    <text evidence="5">The sequence shown here is derived from an EMBL/GenBank/DDBJ whole genome shotgun (WGS) entry which is preliminary data.</text>
</comment>
<feature type="domain" description="HTH luxR-type" evidence="4">
    <location>
        <begin position="914"/>
        <end position="979"/>
    </location>
</feature>
<protein>
    <submittedName>
        <fullName evidence="5">Helix-turn-helix transcriptional regulator</fullName>
    </submittedName>
</protein>
<keyword evidence="6" id="KW-1185">Reference proteome</keyword>
<evidence type="ECO:0000256" key="3">
    <source>
        <dbReference type="SAM" id="MobiDB-lite"/>
    </source>
</evidence>
<dbReference type="Gene3D" id="1.10.10.10">
    <property type="entry name" value="Winged helix-like DNA-binding domain superfamily/Winged helix DNA-binding domain"/>
    <property type="match status" value="1"/>
</dbReference>
<evidence type="ECO:0000256" key="2">
    <source>
        <dbReference type="ARBA" id="ARBA00022840"/>
    </source>
</evidence>
<dbReference type="GO" id="GO:0005524">
    <property type="term" value="F:ATP binding"/>
    <property type="evidence" value="ECO:0007669"/>
    <property type="project" value="UniProtKB-KW"/>
</dbReference>
<name>A0A502CM97_9MICO</name>
<evidence type="ECO:0000313" key="5">
    <source>
        <dbReference type="EMBL" id="TPG12896.1"/>
    </source>
</evidence>
<dbReference type="PANTHER" id="PTHR16305">
    <property type="entry name" value="TESTICULAR SOLUBLE ADENYLYL CYCLASE"/>
    <property type="match status" value="1"/>
</dbReference>
<dbReference type="InterPro" id="IPR041664">
    <property type="entry name" value="AAA_16"/>
</dbReference>
<dbReference type="AlphaFoldDB" id="A0A502CM97"/>
<dbReference type="PROSITE" id="PS50043">
    <property type="entry name" value="HTH_LUXR_2"/>
    <property type="match status" value="1"/>
</dbReference>
<dbReference type="Pfam" id="PF00196">
    <property type="entry name" value="GerE"/>
    <property type="match status" value="1"/>
</dbReference>
<proteinExistence type="predicted"/>
<reference evidence="5 6" key="1">
    <citation type="journal article" date="2019" name="Environ. Microbiol.">
        <title>Species interactions and distinct microbial communities in high Arctic permafrost affected cryosols are associated with the CH4 and CO2 gas fluxes.</title>
        <authorList>
            <person name="Altshuler I."/>
            <person name="Hamel J."/>
            <person name="Turney S."/>
            <person name="Magnuson E."/>
            <person name="Levesque R."/>
            <person name="Greer C."/>
            <person name="Whyte L.G."/>
        </authorList>
    </citation>
    <scope>NUCLEOTIDE SEQUENCE [LARGE SCALE GENOMIC DNA]</scope>
    <source>
        <strain evidence="5 6">S9.3A</strain>
    </source>
</reference>
<evidence type="ECO:0000259" key="4">
    <source>
        <dbReference type="PROSITE" id="PS50043"/>
    </source>
</evidence>
<dbReference type="SUPFAM" id="SSF52540">
    <property type="entry name" value="P-loop containing nucleoside triphosphate hydrolases"/>
    <property type="match status" value="1"/>
</dbReference>
<dbReference type="CDD" id="cd06170">
    <property type="entry name" value="LuxR_C_like"/>
    <property type="match status" value="1"/>
</dbReference>
<gene>
    <name evidence="5" type="ORF">EAH86_19335</name>
</gene>
<evidence type="ECO:0000256" key="1">
    <source>
        <dbReference type="ARBA" id="ARBA00022741"/>
    </source>
</evidence>
<dbReference type="InterPro" id="IPR016032">
    <property type="entry name" value="Sig_transdc_resp-reg_C-effctor"/>
</dbReference>